<dbReference type="InterPro" id="IPR013785">
    <property type="entry name" value="Aldolase_TIM"/>
</dbReference>
<dbReference type="Gene3D" id="3.20.20.70">
    <property type="entry name" value="Aldolase class I"/>
    <property type="match status" value="1"/>
</dbReference>
<dbReference type="PRINTS" id="PR00146">
    <property type="entry name" value="DHPICSNTHASE"/>
</dbReference>
<reference evidence="5 6" key="1">
    <citation type="submission" date="2018-10" db="EMBL/GenBank/DDBJ databases">
        <authorList>
            <person name="Criscuolo A."/>
        </authorList>
    </citation>
    <scope>NUCLEOTIDE SEQUENCE [LARGE SCALE GENOMIC DNA]</scope>
    <source>
        <strain evidence="5">DnA1</strain>
    </source>
</reference>
<accession>A0A3P4B8D7</accession>
<feature type="active site" description="Schiff-base intermediate with substrate" evidence="3">
    <location>
        <position position="172"/>
    </location>
</feature>
<dbReference type="EMBL" id="UWPJ01000037">
    <property type="protein sequence ID" value="VCU72201.1"/>
    <property type="molecule type" value="Genomic_DNA"/>
</dbReference>
<dbReference type="Proteomes" id="UP000277294">
    <property type="component" value="Unassembled WGS sequence"/>
</dbReference>
<organism evidence="5 6">
    <name type="scientific">Pigmentiphaga humi</name>
    <dbReference type="NCBI Taxonomy" id="2478468"/>
    <lineage>
        <taxon>Bacteria</taxon>
        <taxon>Pseudomonadati</taxon>
        <taxon>Pseudomonadota</taxon>
        <taxon>Betaproteobacteria</taxon>
        <taxon>Burkholderiales</taxon>
        <taxon>Alcaligenaceae</taxon>
        <taxon>Pigmentiphaga</taxon>
    </lineage>
</organism>
<dbReference type="AlphaFoldDB" id="A0A3P4B8D7"/>
<dbReference type="InterPro" id="IPR002220">
    <property type="entry name" value="DapA-like"/>
</dbReference>
<dbReference type="PANTHER" id="PTHR12128:SF67">
    <property type="entry name" value="BLR3884 PROTEIN"/>
    <property type="match status" value="1"/>
</dbReference>
<dbReference type="Pfam" id="PF00701">
    <property type="entry name" value="DHDPS"/>
    <property type="match status" value="1"/>
</dbReference>
<dbReference type="OrthoDB" id="9816489at2"/>
<evidence type="ECO:0000256" key="4">
    <source>
        <dbReference type="PIRSR" id="PIRSR001365-2"/>
    </source>
</evidence>
<dbReference type="EC" id="4.3.3.7" evidence="5"/>
<evidence type="ECO:0000256" key="1">
    <source>
        <dbReference type="ARBA" id="ARBA00023239"/>
    </source>
</evidence>
<dbReference type="SUPFAM" id="SSF51569">
    <property type="entry name" value="Aldolase"/>
    <property type="match status" value="1"/>
</dbReference>
<dbReference type="RefSeq" id="WP_124081786.1">
    <property type="nucleotide sequence ID" value="NZ_UWPJ01000037.1"/>
</dbReference>
<dbReference type="GO" id="GO:0008840">
    <property type="term" value="F:4-hydroxy-tetrahydrodipicolinate synthase activity"/>
    <property type="evidence" value="ECO:0007669"/>
    <property type="project" value="UniProtKB-EC"/>
</dbReference>
<dbReference type="SMART" id="SM01130">
    <property type="entry name" value="DHDPS"/>
    <property type="match status" value="1"/>
</dbReference>
<gene>
    <name evidence="5" type="primary">dapA_7</name>
    <name evidence="5" type="ORF">PIGHUM_04298</name>
</gene>
<evidence type="ECO:0000313" key="6">
    <source>
        <dbReference type="Proteomes" id="UP000277294"/>
    </source>
</evidence>
<sequence>MSTPPRLQGLLAPVVTPFQANLLPDSDRFIRHCQWLLDSGCAGLAIFGTNSEANSLAAGEKIELMHKLVGAGVSGARLMPGTGACSVPEASQLTAEAVKLGAAGVLMLPPFFYKGVSDEGLFRYYSQVIENVGSAALRVYLYHIPPVSQVPISLPLIERLIKAYPETVVGLKDSSGQWEYSKSVIDAFAATGFDVFPASETLLLQGLRAGGKGCITATGNINPGPISQLYDNWQSEQAEALQAKVSETRQLVQKYSMIPALKAVISYFSQEPEWRIVRPPLEELSGDVEADLIGKLEALGFDMPGLRAE</sequence>
<comment type="similarity">
    <text evidence="2">Belongs to the DapA family.</text>
</comment>
<keyword evidence="1 2" id="KW-0456">Lyase</keyword>
<evidence type="ECO:0000256" key="3">
    <source>
        <dbReference type="PIRSR" id="PIRSR001365-1"/>
    </source>
</evidence>
<dbReference type="PANTHER" id="PTHR12128">
    <property type="entry name" value="DIHYDRODIPICOLINATE SYNTHASE"/>
    <property type="match status" value="1"/>
</dbReference>
<evidence type="ECO:0000256" key="2">
    <source>
        <dbReference type="PIRNR" id="PIRNR001365"/>
    </source>
</evidence>
<feature type="active site" description="Proton donor/acceptor" evidence="3">
    <location>
        <position position="142"/>
    </location>
</feature>
<feature type="binding site" evidence="4">
    <location>
        <position position="215"/>
    </location>
    <ligand>
        <name>pyruvate</name>
        <dbReference type="ChEBI" id="CHEBI:15361"/>
    </ligand>
</feature>
<keyword evidence="6" id="KW-1185">Reference proteome</keyword>
<protein>
    <submittedName>
        <fullName evidence="5">4-hydroxy-tetrahydrodipicolinate synthase</fullName>
        <ecNumber evidence="5">4.3.3.7</ecNumber>
    </submittedName>
</protein>
<dbReference type="PIRSF" id="PIRSF001365">
    <property type="entry name" value="DHDPS"/>
    <property type="match status" value="1"/>
</dbReference>
<name>A0A3P4B8D7_9BURK</name>
<proteinExistence type="inferred from homology"/>
<dbReference type="CDD" id="cd00408">
    <property type="entry name" value="DHDPS-like"/>
    <property type="match status" value="1"/>
</dbReference>
<evidence type="ECO:0000313" key="5">
    <source>
        <dbReference type="EMBL" id="VCU72201.1"/>
    </source>
</evidence>